<dbReference type="EMBL" id="NPKJ01000068">
    <property type="protein sequence ID" value="PAQ06000.1"/>
    <property type="molecule type" value="Genomic_DNA"/>
</dbReference>
<name>A0A271LF92_9HYPH</name>
<organism evidence="1 2">
    <name type="scientific">Mesorhizobium temperatum</name>
    <dbReference type="NCBI Taxonomy" id="241416"/>
    <lineage>
        <taxon>Bacteria</taxon>
        <taxon>Pseudomonadati</taxon>
        <taxon>Pseudomonadota</taxon>
        <taxon>Alphaproteobacteria</taxon>
        <taxon>Hyphomicrobiales</taxon>
        <taxon>Phyllobacteriaceae</taxon>
        <taxon>Mesorhizobium</taxon>
    </lineage>
</organism>
<reference evidence="1 2" key="1">
    <citation type="submission" date="2017-08" db="EMBL/GenBank/DDBJ databases">
        <title>Mesorhizobium wenxinae sp. nov., a novel rhizobial species isolated from root nodules of chickpea (Cicer arietinum L.).</title>
        <authorList>
            <person name="Zhang J."/>
        </authorList>
    </citation>
    <scope>NUCLEOTIDE SEQUENCE [LARGE SCALE GENOMIC DNA]</scope>
    <source>
        <strain evidence="1 2">SDW018</strain>
    </source>
</reference>
<proteinExistence type="predicted"/>
<sequence length="71" mass="8147">MSRLAETTLCRCRKGSILLALQHKALRRAASMAEFQAMAFAMMRRGAVRVHVHTEIPEVHPSRRHIRLKVI</sequence>
<comment type="caution">
    <text evidence="1">The sequence shown here is derived from an EMBL/GenBank/DDBJ whole genome shotgun (WGS) entry which is preliminary data.</text>
</comment>
<evidence type="ECO:0000313" key="2">
    <source>
        <dbReference type="Proteomes" id="UP000216442"/>
    </source>
</evidence>
<dbReference type="Proteomes" id="UP000216442">
    <property type="component" value="Unassembled WGS sequence"/>
</dbReference>
<dbReference type="AlphaFoldDB" id="A0A271LF92"/>
<accession>A0A271LF92</accession>
<protein>
    <submittedName>
        <fullName evidence="1">Uncharacterized protein</fullName>
    </submittedName>
</protein>
<gene>
    <name evidence="1" type="ORF">CIT26_27800</name>
</gene>
<evidence type="ECO:0000313" key="1">
    <source>
        <dbReference type="EMBL" id="PAQ06000.1"/>
    </source>
</evidence>
<keyword evidence="2" id="KW-1185">Reference proteome</keyword>